<dbReference type="Gene3D" id="3.40.1030.10">
    <property type="entry name" value="Nucleoside phosphorylase/phosphoribosyltransferase catalytic domain"/>
    <property type="match status" value="1"/>
</dbReference>
<feature type="binding site" evidence="9">
    <location>
        <begin position="88"/>
        <end position="89"/>
    </location>
    <ligand>
        <name>5-phospho-alpha-D-ribose 1-diphosphate</name>
        <dbReference type="ChEBI" id="CHEBI:58017"/>
    </ligand>
</feature>
<protein>
    <recommendedName>
        <fullName evidence="9">Anthranilate phosphoribosyltransferase</fullName>
        <ecNumber evidence="9">2.4.2.18</ecNumber>
    </recommendedName>
</protein>
<dbReference type="HAMAP" id="MF_00211">
    <property type="entry name" value="TrpD"/>
    <property type="match status" value="1"/>
</dbReference>
<dbReference type="PANTHER" id="PTHR43285">
    <property type="entry name" value="ANTHRANILATE PHOSPHORIBOSYLTRANSFERASE"/>
    <property type="match status" value="1"/>
</dbReference>
<dbReference type="GO" id="GO:0005829">
    <property type="term" value="C:cytosol"/>
    <property type="evidence" value="ECO:0007669"/>
    <property type="project" value="TreeGrafter"/>
</dbReference>
<dbReference type="RefSeq" id="WP_218112094.1">
    <property type="nucleotide sequence ID" value="NZ_CP065383.1"/>
</dbReference>
<dbReference type="Pfam" id="PF02885">
    <property type="entry name" value="Glycos_trans_3N"/>
    <property type="match status" value="1"/>
</dbReference>
<comment type="function">
    <text evidence="9">Catalyzes the transfer of the phosphoribosyl group of 5-phosphorylribose-1-pyrophosphate (PRPP) to anthranilate to yield N-(5'-phosphoribosyl)-anthranilate (PRA).</text>
</comment>
<dbReference type="EMBL" id="CP065383">
    <property type="protein sequence ID" value="QPM66861.1"/>
    <property type="molecule type" value="Genomic_DNA"/>
</dbReference>
<keyword evidence="13" id="KW-1185">Reference proteome</keyword>
<feature type="binding site" evidence="9">
    <location>
        <position position="85"/>
    </location>
    <ligand>
        <name>5-phospho-alpha-D-ribose 1-diphosphate</name>
        <dbReference type="ChEBI" id="CHEBI:58017"/>
    </ligand>
</feature>
<dbReference type="InterPro" id="IPR036320">
    <property type="entry name" value="Glycosyl_Trfase_fam3_N_dom_sf"/>
</dbReference>
<comment type="cofactor">
    <cofactor evidence="9">
        <name>Mg(2+)</name>
        <dbReference type="ChEBI" id="CHEBI:18420"/>
    </cofactor>
    <text evidence="9">Binds 2 magnesium ions per monomer.</text>
</comment>
<feature type="binding site" evidence="9">
    <location>
        <begin position="95"/>
        <end position="98"/>
    </location>
    <ligand>
        <name>5-phospho-alpha-D-ribose 1-diphosphate</name>
        <dbReference type="ChEBI" id="CHEBI:58017"/>
    </ligand>
</feature>
<dbReference type="EC" id="2.4.2.18" evidence="9"/>
<evidence type="ECO:0000256" key="5">
    <source>
        <dbReference type="ARBA" id="ARBA00022822"/>
    </source>
</evidence>
<keyword evidence="3 9" id="KW-0328">Glycosyltransferase</keyword>
<dbReference type="KEGG" id="alam:RT761_00047"/>
<evidence type="ECO:0000256" key="1">
    <source>
        <dbReference type="ARBA" id="ARBA00004907"/>
    </source>
</evidence>
<evidence type="ECO:0000259" key="11">
    <source>
        <dbReference type="Pfam" id="PF02885"/>
    </source>
</evidence>
<evidence type="ECO:0000256" key="7">
    <source>
        <dbReference type="ARBA" id="ARBA00052328"/>
    </source>
</evidence>
<dbReference type="GO" id="GO:0000162">
    <property type="term" value="P:L-tryptophan biosynthetic process"/>
    <property type="evidence" value="ECO:0007669"/>
    <property type="project" value="UniProtKB-UniRule"/>
</dbReference>
<dbReference type="InterPro" id="IPR017459">
    <property type="entry name" value="Glycosyl_Trfase_fam3_N_dom"/>
</dbReference>
<evidence type="ECO:0000256" key="9">
    <source>
        <dbReference type="HAMAP-Rule" id="MF_00211"/>
    </source>
</evidence>
<dbReference type="PANTHER" id="PTHR43285:SF2">
    <property type="entry name" value="ANTHRANILATE PHOSPHORIBOSYLTRANSFERASE"/>
    <property type="match status" value="1"/>
</dbReference>
<feature type="binding site" evidence="9">
    <location>
        <position position="171"/>
    </location>
    <ligand>
        <name>anthranilate</name>
        <dbReference type="ChEBI" id="CHEBI:16567"/>
        <label>2</label>
    </ligand>
</feature>
<accession>A0A7T1AJ41</accession>
<feature type="binding site" evidence="9">
    <location>
        <position position="231"/>
    </location>
    <ligand>
        <name>Mg(2+)</name>
        <dbReference type="ChEBI" id="CHEBI:18420"/>
        <label>1</label>
    </ligand>
</feature>
<comment type="similarity">
    <text evidence="8">In the C-terminal section; belongs to the anthranilate phosphoribosyltransferase family.</text>
</comment>
<dbReference type="Pfam" id="PF00591">
    <property type="entry name" value="Glycos_transf_3"/>
    <property type="match status" value="1"/>
</dbReference>
<dbReference type="SUPFAM" id="SSF52418">
    <property type="entry name" value="Nucleoside phosphorylase/phosphoribosyltransferase catalytic domain"/>
    <property type="match status" value="1"/>
</dbReference>
<comment type="subunit">
    <text evidence="9">Homodimer.</text>
</comment>
<dbReference type="GO" id="GO:0004048">
    <property type="term" value="F:anthranilate phosphoribosyltransferase activity"/>
    <property type="evidence" value="ECO:0007669"/>
    <property type="project" value="UniProtKB-UniRule"/>
</dbReference>
<evidence type="ECO:0000256" key="3">
    <source>
        <dbReference type="ARBA" id="ARBA00022676"/>
    </source>
</evidence>
<dbReference type="AlphaFoldDB" id="A0A7T1AJ41"/>
<comment type="caution">
    <text evidence="9">Lacks conserved residue(s) required for the propagation of feature annotation.</text>
</comment>
<dbReference type="Gene3D" id="1.20.970.10">
    <property type="entry name" value="Transferase, Pyrimidine Nucleoside Phosphorylase, Chain C"/>
    <property type="match status" value="1"/>
</dbReference>
<keyword evidence="4 9" id="KW-0808">Transferase</keyword>
<comment type="catalytic activity">
    <reaction evidence="7 9">
        <text>N-(5-phospho-beta-D-ribosyl)anthranilate + diphosphate = 5-phospho-alpha-D-ribose 1-diphosphate + anthranilate</text>
        <dbReference type="Rhea" id="RHEA:11768"/>
        <dbReference type="ChEBI" id="CHEBI:16567"/>
        <dbReference type="ChEBI" id="CHEBI:18277"/>
        <dbReference type="ChEBI" id="CHEBI:33019"/>
        <dbReference type="ChEBI" id="CHEBI:58017"/>
        <dbReference type="EC" id="2.4.2.18"/>
    </reaction>
</comment>
<evidence type="ECO:0000313" key="12">
    <source>
        <dbReference type="EMBL" id="QPM66861.1"/>
    </source>
</evidence>
<dbReference type="InterPro" id="IPR035902">
    <property type="entry name" value="Nuc_phospho_transferase"/>
</dbReference>
<gene>
    <name evidence="12" type="primary">trpD2</name>
    <name evidence="9" type="synonym">trpD</name>
    <name evidence="12" type="ORF">RT761_00047</name>
</gene>
<keyword evidence="9" id="KW-0460">Magnesium</keyword>
<feature type="domain" description="Glycosyl transferase family 3 N-terminal" evidence="11">
    <location>
        <begin position="8"/>
        <end position="69"/>
    </location>
</feature>
<feature type="binding site" evidence="9">
    <location>
        <position position="116"/>
    </location>
    <ligand>
        <name>anthranilate</name>
        <dbReference type="ChEBI" id="CHEBI:16567"/>
        <label>1</label>
    </ligand>
</feature>
<sequence>MLNPETPKILNYLMEKQHYDFEESYRLMMNLMENQFSASQIGAILFAYSQKGETPQEIAGFASAMRAKATPFPITQKITVIDNCGTGGDGKRTFNISTASALLAYAMGLKVIKHGNRSVTSNCGSADFLEALGFQINFPADKMKRFFDLTGFAFLYAPLYHPAMKAVQQVRKELGIPTIFNLLGPLTNPAPITHKVIGVCKSNLVDLVAQTLLHLNIQRGLVFWGEPGIDEVSICGITKMALIEKGKIQTWDFSPEQVGLKVNSINGLFGGNPEKNVHLFHELLQGEKTKETLGRAVILNTAFLVWLLYPEKNLGEIYRNIEDLIRSGEAYKKIQNLIIFNQSFND</sequence>
<evidence type="ECO:0000256" key="2">
    <source>
        <dbReference type="ARBA" id="ARBA00022605"/>
    </source>
</evidence>
<evidence type="ECO:0000256" key="4">
    <source>
        <dbReference type="ARBA" id="ARBA00022679"/>
    </source>
</evidence>
<keyword evidence="5 9" id="KW-0822">Tryptophan biosynthesis</keyword>
<proteinExistence type="inferred from homology"/>
<feature type="binding site" evidence="9">
    <location>
        <position position="97"/>
    </location>
    <ligand>
        <name>Mg(2+)</name>
        <dbReference type="ChEBI" id="CHEBI:18420"/>
        <label>1</label>
    </ligand>
</feature>
<keyword evidence="6 9" id="KW-0057">Aromatic amino acid biosynthesis</keyword>
<dbReference type="InterPro" id="IPR005940">
    <property type="entry name" value="Anthranilate_Pribosyl_Tfrase"/>
</dbReference>
<evidence type="ECO:0000313" key="13">
    <source>
        <dbReference type="Proteomes" id="UP000594463"/>
    </source>
</evidence>
<dbReference type="GO" id="GO:0000287">
    <property type="term" value="F:magnesium ion binding"/>
    <property type="evidence" value="ECO:0007669"/>
    <property type="project" value="UniProtKB-UniRule"/>
</dbReference>
<evidence type="ECO:0000259" key="10">
    <source>
        <dbReference type="Pfam" id="PF00591"/>
    </source>
</evidence>
<evidence type="ECO:0000256" key="6">
    <source>
        <dbReference type="ARBA" id="ARBA00023141"/>
    </source>
</evidence>
<keyword evidence="9" id="KW-0479">Metal-binding</keyword>
<feature type="domain" description="Glycosyl transferase family 3" evidence="10">
    <location>
        <begin position="80"/>
        <end position="331"/>
    </location>
</feature>
<feature type="binding site" evidence="9">
    <location>
        <begin position="113"/>
        <end position="121"/>
    </location>
    <ligand>
        <name>5-phospho-alpha-D-ribose 1-diphosphate</name>
        <dbReference type="ChEBI" id="CHEBI:58017"/>
    </ligand>
</feature>
<organism evidence="12 13">
    <name type="scientific">Atribacter laminatus</name>
    <dbReference type="NCBI Taxonomy" id="2847778"/>
    <lineage>
        <taxon>Bacteria</taxon>
        <taxon>Pseudomonadati</taxon>
        <taxon>Atribacterota</taxon>
        <taxon>Atribacteria</taxon>
        <taxon>Atribacterales</taxon>
        <taxon>Atribacteraceae</taxon>
        <taxon>Atribacter</taxon>
    </lineage>
</organism>
<dbReference type="FunFam" id="3.40.1030.10:FF:000002">
    <property type="entry name" value="Anthranilate phosphoribosyltransferase"/>
    <property type="match status" value="1"/>
</dbReference>
<feature type="binding site" evidence="9">
    <location>
        <position position="125"/>
    </location>
    <ligand>
        <name>5-phospho-alpha-D-ribose 1-diphosphate</name>
        <dbReference type="ChEBI" id="CHEBI:58017"/>
    </ligand>
</feature>
<feature type="binding site" evidence="9">
    <location>
        <position position="85"/>
    </location>
    <ligand>
        <name>anthranilate</name>
        <dbReference type="ChEBI" id="CHEBI:16567"/>
        <label>1</label>
    </ligand>
</feature>
<dbReference type="InterPro" id="IPR000312">
    <property type="entry name" value="Glycosyl_Trfase_fam3"/>
</dbReference>
<feature type="binding site" evidence="9">
    <location>
        <position position="231"/>
    </location>
    <ligand>
        <name>Mg(2+)</name>
        <dbReference type="ChEBI" id="CHEBI:18420"/>
        <label>2</label>
    </ligand>
</feature>
<dbReference type="UniPathway" id="UPA00035">
    <property type="reaction ID" value="UER00041"/>
</dbReference>
<comment type="similarity">
    <text evidence="9">Belongs to the anthranilate phosphoribosyltransferase family.</text>
</comment>
<dbReference type="SUPFAM" id="SSF47648">
    <property type="entry name" value="Nucleoside phosphorylase/phosphoribosyltransferase N-terminal domain"/>
    <property type="match status" value="1"/>
</dbReference>
<keyword evidence="2 9" id="KW-0028">Amino-acid biosynthesis</keyword>
<dbReference type="NCBIfam" id="TIGR01245">
    <property type="entry name" value="trpD"/>
    <property type="match status" value="1"/>
</dbReference>
<feature type="binding site" evidence="9">
    <location>
        <position position="230"/>
    </location>
    <ligand>
        <name>Mg(2+)</name>
        <dbReference type="ChEBI" id="CHEBI:18420"/>
        <label>2</label>
    </ligand>
</feature>
<reference evidence="12 13" key="1">
    <citation type="journal article" date="2021" name="Nat. Commun.">
        <title>Isolation of a member of the candidate phylum Atribacteria reveals a unique cell membrane structure.</title>
        <authorList>
            <person name="Taiki K."/>
            <person name="Nobu M.K."/>
            <person name="Kusada H."/>
            <person name="Meng X.-Y."/>
            <person name="Hosoki N."/>
            <person name="Uematsu K."/>
            <person name="Yoshioka H."/>
            <person name="Kamagata Y."/>
            <person name="Tamaki H."/>
        </authorList>
    </citation>
    <scope>NUCLEOTIDE SEQUENCE [LARGE SCALE GENOMIC DNA]</scope>
    <source>
        <strain evidence="12 13">RT761</strain>
    </source>
</reference>
<dbReference type="Proteomes" id="UP000594463">
    <property type="component" value="Chromosome"/>
</dbReference>
<feature type="binding site" evidence="9">
    <location>
        <position position="93"/>
    </location>
    <ligand>
        <name>5-phospho-alpha-D-ribose 1-diphosphate</name>
        <dbReference type="ChEBI" id="CHEBI:58017"/>
    </ligand>
</feature>
<name>A0A7T1AJ41_ATRLM</name>
<evidence type="ECO:0000256" key="8">
    <source>
        <dbReference type="ARBA" id="ARBA00061188"/>
    </source>
</evidence>
<comment type="pathway">
    <text evidence="1 9">Amino-acid biosynthesis; L-tryptophan biosynthesis; L-tryptophan from chorismate: step 2/5.</text>
</comment>